<dbReference type="EMBL" id="JAIHNG010000121">
    <property type="protein sequence ID" value="KAI5957558.1"/>
    <property type="molecule type" value="Genomic_DNA"/>
</dbReference>
<proteinExistence type="predicted"/>
<dbReference type="GO" id="GO:0008270">
    <property type="term" value="F:zinc ion binding"/>
    <property type="evidence" value="ECO:0007669"/>
    <property type="project" value="UniProtKB-KW"/>
</dbReference>
<keyword evidence="1" id="KW-0862">Zinc</keyword>
<dbReference type="InterPro" id="IPR013087">
    <property type="entry name" value="Znf_C2H2_type"/>
</dbReference>
<feature type="region of interest" description="Disordered" evidence="2">
    <location>
        <begin position="98"/>
        <end position="148"/>
    </location>
</feature>
<evidence type="ECO:0000256" key="1">
    <source>
        <dbReference type="PROSITE-ProRule" id="PRU00042"/>
    </source>
</evidence>
<evidence type="ECO:0000313" key="5">
    <source>
        <dbReference type="Proteomes" id="UP001204833"/>
    </source>
</evidence>
<reference evidence="4 5" key="1">
    <citation type="journal article" date="2022" name="DNA Res.">
        <title>Genome analysis of five recently described species of the CUG-Ser clade uncovers Candida theae as a new hybrid lineage with pathogenic potential in the Candida parapsilosis species complex.</title>
        <authorList>
            <person name="Mixao V."/>
            <person name="Del Olmo V."/>
            <person name="Hegedusova E."/>
            <person name="Saus E."/>
            <person name="Pryszcz L."/>
            <person name="Cillingova A."/>
            <person name="Nosek J."/>
            <person name="Gabaldon T."/>
        </authorList>
    </citation>
    <scope>NUCLEOTIDE SEQUENCE [LARGE SCALE GENOMIC DNA]</scope>
    <source>
        <strain evidence="4 5">CBS 12239</strain>
    </source>
</reference>
<evidence type="ECO:0000256" key="2">
    <source>
        <dbReference type="SAM" id="MobiDB-lite"/>
    </source>
</evidence>
<feature type="compositionally biased region" description="Low complexity" evidence="2">
    <location>
        <begin position="134"/>
        <end position="148"/>
    </location>
</feature>
<accession>A0AAD5BDY8</accession>
<dbReference type="Proteomes" id="UP001204833">
    <property type="component" value="Unassembled WGS sequence"/>
</dbReference>
<dbReference type="PROSITE" id="PS50157">
    <property type="entry name" value="ZINC_FINGER_C2H2_2"/>
    <property type="match status" value="1"/>
</dbReference>
<organism evidence="4 5">
    <name type="scientific">Candida theae</name>
    <dbReference type="NCBI Taxonomy" id="1198502"/>
    <lineage>
        <taxon>Eukaryota</taxon>
        <taxon>Fungi</taxon>
        <taxon>Dikarya</taxon>
        <taxon>Ascomycota</taxon>
        <taxon>Saccharomycotina</taxon>
        <taxon>Pichiomycetes</taxon>
        <taxon>Debaryomycetaceae</taxon>
        <taxon>Candida/Lodderomyces clade</taxon>
        <taxon>Candida</taxon>
    </lineage>
</organism>
<gene>
    <name evidence="4" type="ORF">KGF57_003252</name>
</gene>
<protein>
    <submittedName>
        <fullName evidence="4">RME1</fullName>
    </submittedName>
</protein>
<name>A0AAD5BDY8_9ASCO</name>
<keyword evidence="5" id="KW-1185">Reference proteome</keyword>
<feature type="compositionally biased region" description="Basic and acidic residues" evidence="2">
    <location>
        <begin position="120"/>
        <end position="132"/>
    </location>
</feature>
<dbReference type="GeneID" id="76151311"/>
<keyword evidence="1" id="KW-0863">Zinc-finger</keyword>
<evidence type="ECO:0000259" key="3">
    <source>
        <dbReference type="PROSITE" id="PS50157"/>
    </source>
</evidence>
<dbReference type="PROSITE" id="PS00028">
    <property type="entry name" value="ZINC_FINGER_C2H2_1"/>
    <property type="match status" value="1"/>
</dbReference>
<dbReference type="Gene3D" id="3.30.160.60">
    <property type="entry name" value="Classic Zinc Finger"/>
    <property type="match status" value="1"/>
</dbReference>
<dbReference type="RefSeq" id="XP_051608261.1">
    <property type="nucleotide sequence ID" value="XM_051752653.1"/>
</dbReference>
<feature type="domain" description="C2H2-type" evidence="3">
    <location>
        <begin position="502"/>
        <end position="527"/>
    </location>
</feature>
<comment type="caution">
    <text evidence="4">The sequence shown here is derived from an EMBL/GenBank/DDBJ whole genome shotgun (WGS) entry which is preliminary data.</text>
</comment>
<evidence type="ECO:0000313" key="4">
    <source>
        <dbReference type="EMBL" id="KAI5957558.1"/>
    </source>
</evidence>
<sequence length="587" mass="65035">MSPLAAIWQSYHSNVKKDSPVSHSEKNRGSLPSLSIDEVVVRVSSVENGHSLTCQSAILLNELIAHTPKPQTSDVVEMSQVRPVSVIFGTKDNVSIGFPNPHHSQSSTSFPNSVSGFKSYTEDRDKSKREVAESPSNPSSSQSLASANTVVSSLPVSQMYQNPHKALEQSQLSQIGVASDLYSLVEQDLRYTPALYRVSPFEMDVDADMEESHETGLYSICPKELQSNSLTCHQPAPIHLKLKRGLLDNIQNVFNQTIDDDNEGVLDLTQQEGSTIRDCVMAMSAPPSTSPRHYSLSRLSTPQLNKLSMFKFATTPAPPNTFETPVAPKTTPVSHADVSSGDSPLAQPEDSDYSDEADVGKAISTSELTAPIKWTDSSQFYNGATLGVEASRLEDYKKAFFDQYTKSSICKIKMTESDKKYLSKDESKGNYYTMINNLDIFTCTKFATTRKFKCPVKECPMHFLGIKKRAELKHHVHYEHLKNGFVKYSCHQYENEIKSILFICSREGCGKAFYRCDSLNRHLNLVHGNCPAKGVKRKVVIVDKDEIENADVANKVASYEVGSDLDSQAIAEGEVCSRVSKRSRLSN</sequence>
<dbReference type="SMART" id="SM00355">
    <property type="entry name" value="ZnF_C2H2"/>
    <property type="match status" value="2"/>
</dbReference>
<keyword evidence="1" id="KW-0479">Metal-binding</keyword>
<feature type="region of interest" description="Disordered" evidence="2">
    <location>
        <begin position="318"/>
        <end position="357"/>
    </location>
</feature>
<dbReference type="AlphaFoldDB" id="A0AAD5BDY8"/>
<feature type="compositionally biased region" description="Polar residues" evidence="2">
    <location>
        <begin position="102"/>
        <end position="118"/>
    </location>
</feature>